<feature type="compositionally biased region" description="Low complexity" evidence="1">
    <location>
        <begin position="77"/>
        <end position="87"/>
    </location>
</feature>
<feature type="chain" id="PRO_5016420817" evidence="2">
    <location>
        <begin position="32"/>
        <end position="279"/>
    </location>
</feature>
<dbReference type="PANTHER" id="PTHR35606">
    <property type="entry name" value="CELLULOSE-BINDING FAMILY II PROTEIN"/>
    <property type="match status" value="1"/>
</dbReference>
<feature type="signal peptide" evidence="2">
    <location>
        <begin position="1"/>
        <end position="31"/>
    </location>
</feature>
<keyword evidence="4" id="KW-1185">Reference proteome</keyword>
<organism evidence="3 4">
    <name type="scientific">Phytophthora cactorum</name>
    <dbReference type="NCBI Taxonomy" id="29920"/>
    <lineage>
        <taxon>Eukaryota</taxon>
        <taxon>Sar</taxon>
        <taxon>Stramenopiles</taxon>
        <taxon>Oomycota</taxon>
        <taxon>Peronosporomycetes</taxon>
        <taxon>Peronosporales</taxon>
        <taxon>Peronosporaceae</taxon>
        <taxon>Phytophthora</taxon>
    </lineage>
</organism>
<accession>A0A329SZV8</accession>
<dbReference type="OrthoDB" id="5000017at2759"/>
<evidence type="ECO:0000256" key="1">
    <source>
        <dbReference type="SAM" id="MobiDB-lite"/>
    </source>
</evidence>
<dbReference type="EMBL" id="MJFZ01000028">
    <property type="protein sequence ID" value="RAW41558.1"/>
    <property type="molecule type" value="Genomic_DNA"/>
</dbReference>
<feature type="compositionally biased region" description="Low complexity" evidence="1">
    <location>
        <begin position="102"/>
        <end position="112"/>
    </location>
</feature>
<keyword evidence="2" id="KW-0732">Signal</keyword>
<feature type="compositionally biased region" description="Polar residues" evidence="1">
    <location>
        <begin position="43"/>
        <end position="63"/>
    </location>
</feature>
<feature type="compositionally biased region" description="Polar residues" evidence="1">
    <location>
        <begin position="113"/>
        <end position="140"/>
    </location>
</feature>
<feature type="region of interest" description="Disordered" evidence="1">
    <location>
        <begin position="102"/>
        <end position="140"/>
    </location>
</feature>
<name>A0A329SZV8_9STRA</name>
<proteinExistence type="predicted"/>
<dbReference type="VEuPathDB" id="FungiDB:PC110_g2205"/>
<evidence type="ECO:0000313" key="4">
    <source>
        <dbReference type="Proteomes" id="UP000251314"/>
    </source>
</evidence>
<feature type="region of interest" description="Disordered" evidence="1">
    <location>
        <begin position="39"/>
        <end position="87"/>
    </location>
</feature>
<sequence length="279" mass="29796">MATRRAIRLSIQQLLLAVLVAVVVWSSISSAAKCYFPKPKTSVAPTTTPAVDNGSSDTPTVTEAPTVVDAEADETPKAPTKTTETTATALSSVEQGGSFLSQASAEESFESSNDGQGSSFPNQASTGGSNGGVSQTASTSTSDHVTFGAITSKKGGCVVGNPNTFISLADLDDQWDRRMSTYVPTFENLIFDQIANSNASLIYWVRWDSTKKLSNSVAAKFASMIASQYKWWDHWLTGYDCWPYEKSDVKVVAFAARDDLLGKIYEGGLDADGIPKCPD</sequence>
<dbReference type="AlphaFoldDB" id="A0A329SZV8"/>
<dbReference type="Proteomes" id="UP000251314">
    <property type="component" value="Unassembled WGS sequence"/>
</dbReference>
<evidence type="ECO:0000313" key="3">
    <source>
        <dbReference type="EMBL" id="RAW41558.1"/>
    </source>
</evidence>
<protein>
    <submittedName>
        <fullName evidence="3">Uncharacterized protein</fullName>
    </submittedName>
</protein>
<evidence type="ECO:0000256" key="2">
    <source>
        <dbReference type="SAM" id="SignalP"/>
    </source>
</evidence>
<reference evidence="3 4" key="1">
    <citation type="submission" date="2018-01" db="EMBL/GenBank/DDBJ databases">
        <title>Draft genome of the strawberry crown rot pathogen Phytophthora cactorum.</title>
        <authorList>
            <person name="Armitage A.D."/>
            <person name="Lysoe E."/>
            <person name="Nellist C.F."/>
            <person name="Harrison R.J."/>
            <person name="Brurberg M.B."/>
        </authorList>
    </citation>
    <scope>NUCLEOTIDE SEQUENCE [LARGE SCALE GENOMIC DNA]</scope>
    <source>
        <strain evidence="3 4">10300</strain>
    </source>
</reference>
<gene>
    <name evidence="3" type="ORF">PC110_g2205</name>
</gene>
<comment type="caution">
    <text evidence="3">The sequence shown here is derived from an EMBL/GenBank/DDBJ whole genome shotgun (WGS) entry which is preliminary data.</text>
</comment>
<dbReference type="PANTHER" id="PTHR35606:SF4">
    <property type="entry name" value="CELLULOSE-BINDING FAMILY II PROTEIN"/>
    <property type="match status" value="1"/>
</dbReference>